<feature type="compositionally biased region" description="Basic and acidic residues" evidence="1">
    <location>
        <begin position="8"/>
        <end position="19"/>
    </location>
</feature>
<proteinExistence type="predicted"/>
<evidence type="ECO:0000313" key="3">
    <source>
        <dbReference type="Proteomes" id="UP000481858"/>
    </source>
</evidence>
<name>A0A7C8MTE0_9PEZI</name>
<dbReference type="OrthoDB" id="4722718at2759"/>
<evidence type="ECO:0000313" key="2">
    <source>
        <dbReference type="EMBL" id="KAF2970088.1"/>
    </source>
</evidence>
<dbReference type="Proteomes" id="UP000481858">
    <property type="component" value="Unassembled WGS sequence"/>
</dbReference>
<organism evidence="2 3">
    <name type="scientific">Xylaria multiplex</name>
    <dbReference type="NCBI Taxonomy" id="323545"/>
    <lineage>
        <taxon>Eukaryota</taxon>
        <taxon>Fungi</taxon>
        <taxon>Dikarya</taxon>
        <taxon>Ascomycota</taxon>
        <taxon>Pezizomycotina</taxon>
        <taxon>Sordariomycetes</taxon>
        <taxon>Xylariomycetidae</taxon>
        <taxon>Xylariales</taxon>
        <taxon>Xylariaceae</taxon>
        <taxon>Xylaria</taxon>
    </lineage>
</organism>
<keyword evidence="3" id="KW-1185">Reference proteome</keyword>
<evidence type="ECO:0000256" key="1">
    <source>
        <dbReference type="SAM" id="MobiDB-lite"/>
    </source>
</evidence>
<comment type="caution">
    <text evidence="2">The sequence shown here is derived from an EMBL/GenBank/DDBJ whole genome shotgun (WGS) entry which is preliminary data.</text>
</comment>
<reference evidence="2 3" key="1">
    <citation type="submission" date="2019-12" db="EMBL/GenBank/DDBJ databases">
        <title>Draft genome sequence of the ascomycete Xylaria multiplex DSM 110363.</title>
        <authorList>
            <person name="Buettner E."/>
            <person name="Kellner H."/>
        </authorList>
    </citation>
    <scope>NUCLEOTIDE SEQUENCE [LARGE SCALE GENOMIC DNA]</scope>
    <source>
        <strain evidence="2 3">DSM 110363</strain>
    </source>
</reference>
<dbReference type="EMBL" id="WUBL01000027">
    <property type="protein sequence ID" value="KAF2970088.1"/>
    <property type="molecule type" value="Genomic_DNA"/>
</dbReference>
<feature type="compositionally biased region" description="Basic residues" evidence="1">
    <location>
        <begin position="42"/>
        <end position="55"/>
    </location>
</feature>
<protein>
    <submittedName>
        <fullName evidence="2">Uncharacterized protein</fullName>
    </submittedName>
</protein>
<feature type="region of interest" description="Disordered" evidence="1">
    <location>
        <begin position="1"/>
        <end position="72"/>
    </location>
</feature>
<dbReference type="InParanoid" id="A0A7C8MTE0"/>
<feature type="compositionally biased region" description="Basic and acidic residues" evidence="1">
    <location>
        <begin position="26"/>
        <end position="41"/>
    </location>
</feature>
<dbReference type="AlphaFoldDB" id="A0A7C8MTE0"/>
<sequence length="246" mass="28461">MYSTPRSISRESRPSERCHSAPLGAKETRIEEKLHVSDARPIRRIPPKPKRRGHNRGSGLAEVFTPKPSSEYPNAHLALEADDYDSDEEDRRNGVPITYSHNQGLPFRASMKEELEAEFWRLKLHADELSVTLRDWEPSYMELRRAILGPFKLTWTPSQWEEFLALEDAFFTLQDELFSLQDKMQNINAQMYLFLDRRNLPSSPDGFWSHNGDTSVWSTGGAIENQARNSQHLILEWNGVDYNSLE</sequence>
<gene>
    <name evidence="2" type="ORF">GQX73_g3431</name>
</gene>
<accession>A0A7C8MTE0</accession>